<evidence type="ECO:0000256" key="2">
    <source>
        <dbReference type="ARBA" id="ARBA00022692"/>
    </source>
</evidence>
<dbReference type="AlphaFoldDB" id="A0A3N4MEE2"/>
<dbReference type="Proteomes" id="UP000279089">
    <property type="component" value="Unassembled WGS sequence"/>
</dbReference>
<comment type="caution">
    <text evidence="6">The sequence shown here is derived from an EMBL/GenBank/DDBJ whole genome shotgun (WGS) entry which is preliminary data.</text>
</comment>
<evidence type="ECO:0000313" key="6">
    <source>
        <dbReference type="EMBL" id="RPD42284.1"/>
    </source>
</evidence>
<feature type="transmembrane region" description="Helical" evidence="5">
    <location>
        <begin position="42"/>
        <end position="62"/>
    </location>
</feature>
<dbReference type="OrthoDB" id="7960583at2"/>
<gene>
    <name evidence="6" type="ORF">EG028_03655</name>
</gene>
<evidence type="ECO:0000256" key="3">
    <source>
        <dbReference type="ARBA" id="ARBA00022989"/>
    </source>
</evidence>
<dbReference type="GO" id="GO:0016020">
    <property type="term" value="C:membrane"/>
    <property type="evidence" value="ECO:0007669"/>
    <property type="project" value="UniProtKB-SubCell"/>
</dbReference>
<reference evidence="7" key="1">
    <citation type="submission" date="2018-11" db="EMBL/GenBank/DDBJ databases">
        <title>Chitinophaga lutea sp.nov., isolate from arsenic contaminated soil.</title>
        <authorList>
            <person name="Zong Y."/>
        </authorList>
    </citation>
    <scope>NUCLEOTIDE SEQUENCE [LARGE SCALE GENOMIC DNA]</scope>
    <source>
        <strain evidence="7">YLT18</strain>
    </source>
</reference>
<organism evidence="6 7">
    <name type="scientific">Chitinophaga barathri</name>
    <dbReference type="NCBI Taxonomy" id="1647451"/>
    <lineage>
        <taxon>Bacteria</taxon>
        <taxon>Pseudomonadati</taxon>
        <taxon>Bacteroidota</taxon>
        <taxon>Chitinophagia</taxon>
        <taxon>Chitinophagales</taxon>
        <taxon>Chitinophagaceae</taxon>
        <taxon>Chitinophaga</taxon>
    </lineage>
</organism>
<evidence type="ECO:0000256" key="1">
    <source>
        <dbReference type="ARBA" id="ARBA00004141"/>
    </source>
</evidence>
<protein>
    <submittedName>
        <fullName evidence="6">DoxX family protein</fullName>
    </submittedName>
</protein>
<keyword evidence="7" id="KW-1185">Reference proteome</keyword>
<sequence length="121" mass="13702">MERTKRNYLVITGLISAFMLFSAYFTLTNKVAMGLLGFPDYFRIELTIAKIIGAIVILIPQVPARYKEYVFVGFSICLVSASIAHFFSRDAIYKVILPLTELVLLLLAMRYFSKHQAKAAN</sequence>
<dbReference type="RefSeq" id="WP_120515570.1">
    <property type="nucleotide sequence ID" value="NZ_QXZY01000003.1"/>
</dbReference>
<feature type="transmembrane region" description="Helical" evidence="5">
    <location>
        <begin position="7"/>
        <end position="27"/>
    </location>
</feature>
<evidence type="ECO:0000256" key="5">
    <source>
        <dbReference type="SAM" id="Phobius"/>
    </source>
</evidence>
<dbReference type="Pfam" id="PF13564">
    <property type="entry name" value="DoxX_2"/>
    <property type="match status" value="1"/>
</dbReference>
<name>A0A3N4MEE2_9BACT</name>
<proteinExistence type="predicted"/>
<keyword evidence="4 5" id="KW-0472">Membrane</keyword>
<evidence type="ECO:0000313" key="7">
    <source>
        <dbReference type="Proteomes" id="UP000279089"/>
    </source>
</evidence>
<keyword evidence="3 5" id="KW-1133">Transmembrane helix</keyword>
<feature type="transmembrane region" description="Helical" evidence="5">
    <location>
        <begin position="69"/>
        <end position="87"/>
    </location>
</feature>
<dbReference type="InterPro" id="IPR032808">
    <property type="entry name" value="DoxX"/>
</dbReference>
<evidence type="ECO:0000256" key="4">
    <source>
        <dbReference type="ARBA" id="ARBA00023136"/>
    </source>
</evidence>
<dbReference type="EMBL" id="RMBX01000002">
    <property type="protein sequence ID" value="RPD42284.1"/>
    <property type="molecule type" value="Genomic_DNA"/>
</dbReference>
<comment type="subcellular location">
    <subcellularLocation>
        <location evidence="1">Membrane</location>
        <topology evidence="1">Multi-pass membrane protein</topology>
    </subcellularLocation>
</comment>
<accession>A0A3N4MEE2</accession>
<keyword evidence="2 5" id="KW-0812">Transmembrane</keyword>
<feature type="transmembrane region" description="Helical" evidence="5">
    <location>
        <begin position="93"/>
        <end position="112"/>
    </location>
</feature>